<reference evidence="2" key="2">
    <citation type="journal article" date="2015" name="Fish Shellfish Immunol.">
        <title>Early steps in the European eel (Anguilla anguilla)-Vibrio vulnificus interaction in the gills: Role of the RtxA13 toxin.</title>
        <authorList>
            <person name="Callol A."/>
            <person name="Pajuelo D."/>
            <person name="Ebbesson L."/>
            <person name="Teles M."/>
            <person name="MacKenzie S."/>
            <person name="Amaro C."/>
        </authorList>
    </citation>
    <scope>NUCLEOTIDE SEQUENCE</scope>
</reference>
<feature type="region of interest" description="Disordered" evidence="1">
    <location>
        <begin position="1"/>
        <end position="30"/>
    </location>
</feature>
<proteinExistence type="predicted"/>
<protein>
    <submittedName>
        <fullName evidence="2">Uncharacterized protein</fullName>
    </submittedName>
</protein>
<sequence length="30" mass="3286">MDDLAFGPKRDNDGDQDGCDQDSYKVLPAV</sequence>
<dbReference type="AlphaFoldDB" id="A0A0E9UYX1"/>
<name>A0A0E9UYX1_ANGAN</name>
<organism evidence="2">
    <name type="scientific">Anguilla anguilla</name>
    <name type="common">European freshwater eel</name>
    <name type="synonym">Muraena anguilla</name>
    <dbReference type="NCBI Taxonomy" id="7936"/>
    <lineage>
        <taxon>Eukaryota</taxon>
        <taxon>Metazoa</taxon>
        <taxon>Chordata</taxon>
        <taxon>Craniata</taxon>
        <taxon>Vertebrata</taxon>
        <taxon>Euteleostomi</taxon>
        <taxon>Actinopterygii</taxon>
        <taxon>Neopterygii</taxon>
        <taxon>Teleostei</taxon>
        <taxon>Anguilliformes</taxon>
        <taxon>Anguillidae</taxon>
        <taxon>Anguilla</taxon>
    </lineage>
</organism>
<reference evidence="2" key="1">
    <citation type="submission" date="2014-11" db="EMBL/GenBank/DDBJ databases">
        <authorList>
            <person name="Amaro Gonzalez C."/>
        </authorList>
    </citation>
    <scope>NUCLEOTIDE SEQUENCE</scope>
</reference>
<dbReference type="EMBL" id="GBXM01037641">
    <property type="protein sequence ID" value="JAH70936.1"/>
    <property type="molecule type" value="Transcribed_RNA"/>
</dbReference>
<accession>A0A0E9UYX1</accession>
<evidence type="ECO:0000313" key="2">
    <source>
        <dbReference type="EMBL" id="JAH70936.1"/>
    </source>
</evidence>
<evidence type="ECO:0000256" key="1">
    <source>
        <dbReference type="SAM" id="MobiDB-lite"/>
    </source>
</evidence>